<feature type="transmembrane region" description="Helical" evidence="1">
    <location>
        <begin position="497"/>
        <end position="515"/>
    </location>
</feature>
<protein>
    <recommendedName>
        <fullName evidence="4">Glycosyltransferase RgtA/B/C/D-like domain-containing protein</fullName>
    </recommendedName>
</protein>
<reference evidence="2 3" key="1">
    <citation type="journal article" date="2010" name="Nature">
        <title>Metabolic streamlining in an open-ocean nitrogen-fixing cyanobacterium.</title>
        <authorList>
            <person name="Tripp H.J."/>
            <person name="Bench S.R."/>
            <person name="Turk K.A."/>
            <person name="Foster R.A."/>
            <person name="Desany B.A."/>
            <person name="Niazi F."/>
            <person name="Affourtit J.P."/>
            <person name="Zehr J.P."/>
        </authorList>
    </citation>
    <scope>NUCLEOTIDE SEQUENCE [LARGE SCALE GENOMIC DNA]</scope>
    <source>
        <strain evidence="3">ALOHA</strain>
    </source>
</reference>
<evidence type="ECO:0000313" key="2">
    <source>
        <dbReference type="EMBL" id="ADB95511.1"/>
    </source>
</evidence>
<feature type="transmembrane region" description="Helical" evidence="1">
    <location>
        <begin position="338"/>
        <end position="357"/>
    </location>
</feature>
<dbReference type="Proteomes" id="UP000001405">
    <property type="component" value="Chromosome"/>
</dbReference>
<feature type="transmembrane region" description="Helical" evidence="1">
    <location>
        <begin position="429"/>
        <end position="450"/>
    </location>
</feature>
<organism evidence="3">
    <name type="scientific">Atelocyanobacterium thalassa (isolate ALOHA)</name>
    <dbReference type="NCBI Taxonomy" id="1453429"/>
    <lineage>
        <taxon>Bacteria</taxon>
        <taxon>Bacillati</taxon>
        <taxon>Cyanobacteriota</taxon>
        <taxon>Cyanophyceae</taxon>
        <taxon>Oscillatoriophycideae</taxon>
        <taxon>Chroococcales</taxon>
        <taxon>Aphanothecaceae</taxon>
        <taxon>Candidatus Atelocyanobacterium</taxon>
        <taxon>Candidatus Atelocyanobacterium thalassae</taxon>
    </lineage>
</organism>
<dbReference type="RefSeq" id="WP_012954198.1">
    <property type="nucleotide sequence ID" value="NC_013771.1"/>
</dbReference>
<keyword evidence="1" id="KW-1133">Transmembrane helix</keyword>
<keyword evidence="1" id="KW-0472">Membrane</keyword>
<accession>D3EPW1</accession>
<keyword evidence="1" id="KW-0812">Transmembrane</keyword>
<feature type="transmembrane region" description="Helical" evidence="1">
    <location>
        <begin position="369"/>
        <end position="391"/>
    </location>
</feature>
<feature type="transmembrane region" description="Helical" evidence="1">
    <location>
        <begin position="174"/>
        <end position="194"/>
    </location>
</feature>
<feature type="transmembrane region" description="Helical" evidence="1">
    <location>
        <begin position="254"/>
        <end position="279"/>
    </location>
</feature>
<feature type="transmembrane region" description="Helical" evidence="1">
    <location>
        <begin position="12"/>
        <end position="32"/>
    </location>
</feature>
<dbReference type="PATRIC" id="fig|713887.8.peg.767"/>
<dbReference type="EMBL" id="CP001842">
    <property type="protein sequence ID" value="ADB95511.1"/>
    <property type="molecule type" value="Genomic_DNA"/>
</dbReference>
<proteinExistence type="predicted"/>
<dbReference type="OrthoDB" id="420023at2"/>
<dbReference type="AlphaFoldDB" id="D3EPW1"/>
<evidence type="ECO:0008006" key="4">
    <source>
        <dbReference type="Google" id="ProtNLM"/>
    </source>
</evidence>
<feature type="transmembrane region" description="Helical" evidence="1">
    <location>
        <begin position="149"/>
        <end position="168"/>
    </location>
</feature>
<dbReference type="KEGG" id="cyu:UCYN_08200"/>
<feature type="transmembrane region" description="Helical" evidence="1">
    <location>
        <begin position="229"/>
        <end position="247"/>
    </location>
</feature>
<dbReference type="STRING" id="1453429.UCYN_08200"/>
<feature type="transmembrane region" description="Helical" evidence="1">
    <location>
        <begin position="403"/>
        <end position="422"/>
    </location>
</feature>
<gene>
    <name evidence="2" type="ordered locus">UCYN_08200</name>
</gene>
<dbReference type="HOGENOM" id="CLU_458371_0_0_3"/>
<feature type="transmembrane region" description="Helical" evidence="1">
    <location>
        <begin position="120"/>
        <end position="142"/>
    </location>
</feature>
<evidence type="ECO:0000256" key="1">
    <source>
        <dbReference type="SAM" id="Phobius"/>
    </source>
</evidence>
<evidence type="ECO:0000313" key="3">
    <source>
        <dbReference type="Proteomes" id="UP000001405"/>
    </source>
</evidence>
<feature type="transmembrane region" description="Helical" evidence="1">
    <location>
        <begin position="206"/>
        <end position="223"/>
    </location>
</feature>
<name>D3EPW1_ATETH</name>
<sequence length="594" mass="69747">MHSKKFKLEKFSSQILFVSLIIIYYLIGFYLIQQTSITSDESAYIGAAYSYIQGLGLNQEHPLFLKLIDSVVFNLFFPDNEASIPTINFILGQENIETRLAAFNVGYELLMKDSIAFNRIIFGLRFIHLFFNSLIFIWFYLYTFIFREINSIISIIFLILYTFSPSFYSHNFLITFDVSVSLYAMLFALSFSFFMKSFVRGGSKFLAAHFVLSFSLLFIAINVKFSNLVLIPIIGLTYAIYSIYLIIKRRRQKFLYITLLGSFSLLFQAILIALMYGWAFRNLPNTSLLNKFLNIYIQGIGMNLSTSKGIREPFVDGKFISTTAIDYLLKIFWFKENLVLLIIGVFLLLVFIGNMLFRKYSMQKIFKSYTNKETLLLISIVSMYPIIYLLISSSSRFIIGYRYFYPIIIFIYLLFAVLLFALHYRWKKYVLLVLLISYMYVGTIGIPQSLSYVNPVWSKEKWKLADDSTINWGQETQHAVEYLLQNKLLPENNKNTLIYQLFGVNISFVQYLELLSKNYKYPINIQSYYQSTLDLRNKEITKLPYKYLLIDSTVKQQIYVEKNNNLAASQNWNFLIKRKPIYSHNNIIYIYRIQ</sequence>
<keyword evidence="3" id="KW-1185">Reference proteome</keyword>